<evidence type="ECO:0000313" key="3">
    <source>
        <dbReference type="Proteomes" id="UP001215151"/>
    </source>
</evidence>
<name>A0AAD7U1W5_9APHY</name>
<dbReference type="EMBL" id="JAPEVG010000039">
    <property type="protein sequence ID" value="KAJ8490137.1"/>
    <property type="molecule type" value="Genomic_DNA"/>
</dbReference>
<accession>A0AAD7U1W5</accession>
<reference evidence="2" key="1">
    <citation type="submission" date="2022-11" db="EMBL/GenBank/DDBJ databases">
        <title>Genome Sequence of Cubamyces cubensis.</title>
        <authorList>
            <person name="Buettner E."/>
        </authorList>
    </citation>
    <scope>NUCLEOTIDE SEQUENCE</scope>
    <source>
        <strain evidence="2">MPL-01</strain>
    </source>
</reference>
<dbReference type="AlphaFoldDB" id="A0AAD7U1W5"/>
<protein>
    <submittedName>
        <fullName evidence="2">Uncharacterized protein</fullName>
    </submittedName>
</protein>
<feature type="compositionally biased region" description="Basic and acidic residues" evidence="1">
    <location>
        <begin position="151"/>
        <end position="167"/>
    </location>
</feature>
<sequence>MPANTIGHSHGTKIVIPQTDARLPTANGSPVTPGHGHGLHIVIPPTDARIPAPLDTPGHGHTNAVLSTETTATTPGHGHGLFAFPPGTNSPVHPRPSARVSRRGSLFSAADDGKNEDEETRNAVEHPLLGIAHANTMPPTSEADEQSSAELDGHFDQPSCGHDKDAGPIEASAHFGSTA</sequence>
<feature type="region of interest" description="Disordered" evidence="1">
    <location>
        <begin position="86"/>
        <end position="120"/>
    </location>
</feature>
<keyword evidence="3" id="KW-1185">Reference proteome</keyword>
<feature type="region of interest" description="Disordered" evidence="1">
    <location>
        <begin position="134"/>
        <end position="179"/>
    </location>
</feature>
<comment type="caution">
    <text evidence="2">The sequence shown here is derived from an EMBL/GenBank/DDBJ whole genome shotgun (WGS) entry which is preliminary data.</text>
</comment>
<evidence type="ECO:0000313" key="2">
    <source>
        <dbReference type="EMBL" id="KAJ8490137.1"/>
    </source>
</evidence>
<organism evidence="2 3">
    <name type="scientific">Trametes cubensis</name>
    <dbReference type="NCBI Taxonomy" id="1111947"/>
    <lineage>
        <taxon>Eukaryota</taxon>
        <taxon>Fungi</taxon>
        <taxon>Dikarya</taxon>
        <taxon>Basidiomycota</taxon>
        <taxon>Agaricomycotina</taxon>
        <taxon>Agaricomycetes</taxon>
        <taxon>Polyporales</taxon>
        <taxon>Polyporaceae</taxon>
        <taxon>Trametes</taxon>
    </lineage>
</organism>
<proteinExistence type="predicted"/>
<dbReference type="Proteomes" id="UP001215151">
    <property type="component" value="Unassembled WGS sequence"/>
</dbReference>
<evidence type="ECO:0000256" key="1">
    <source>
        <dbReference type="SAM" id="MobiDB-lite"/>
    </source>
</evidence>
<gene>
    <name evidence="2" type="ORF">ONZ51_g2486</name>
</gene>